<sequence>MEKSLSRKERRQMEEQRTFYRNMKKRAAVLGTTVTAVSAVAPLSPVITVLADESDTYIEQKNPSEAVQTTNSAVQSVNAEEEMQASSEATETPVVTETPEVPAASEVVEENNVAETPVVPEASMEDPSMEEVEINEEPLVIEEPALVEEAQSAVQAPTILPFSAGLARASAYVDPQTFINTIAQQAKAVADANDLYVSVMIAQAIIESGWGSSTLSKAPNYNLFGIKGSYNGQTVYMSTLEYLNGQWVTKNEPFKKYPSFAESFADNAATLRNVSFQSGVYYYSGAWKSNTKSYRDATAWLTGRYATDPNYASKLNSTIEMYQLTRFDSPATGNNQNQTNTGNGNPVINTGTGSGSNTGSSTDTAKTYTVKSGDSIWLIANNHGISMDQLRSWNNLKSDLIHAGQKLIVGQSSQAPVTPEAPKPTPTPTPTPTPETSKPETSVTPSTAKTYTVKSGDSVWLIANNHGITMAQLRSWNNLKNDLIHPGQKLVVSQTGTTNTGTTAKPTAPTNTNTSNNATNNTTSKPTTSTAKTYTVKFGDSVWLIANNHGITMAQLRSWNNLKSDLIHPNQKLIVSQASGTSTGTTTKPVTSTNTNVGTTTKPTTPTNTNNSSNSSNATTTTAKTYTVKAGDSVWLIANKHGITMDQLRNWNNLKSDLIHPNQTLKVSNASTSSNTVTTKPVVNQTTAQTTTNTSNEKSHKVVSGDSLWMLSQKYNLSIAQLKTLNSLTSDTIYVGQTLKVR</sequence>
<dbReference type="Pfam" id="PF01476">
    <property type="entry name" value="LysM"/>
    <property type="match status" value="5"/>
</dbReference>
<dbReference type="InterPro" id="IPR002901">
    <property type="entry name" value="MGlyc_endo_b_GlcNAc-like_dom"/>
</dbReference>
<evidence type="ECO:0000313" key="8">
    <source>
        <dbReference type="Proteomes" id="UP000182149"/>
    </source>
</evidence>
<keyword evidence="8" id="KW-1185">Reference proteome</keyword>
<evidence type="ECO:0000256" key="5">
    <source>
        <dbReference type="SAM" id="MobiDB-lite"/>
    </source>
</evidence>
<feature type="region of interest" description="Disordered" evidence="5">
    <location>
        <begin position="494"/>
        <end position="528"/>
    </location>
</feature>
<evidence type="ECO:0000256" key="1">
    <source>
        <dbReference type="ARBA" id="ARBA00010266"/>
    </source>
</evidence>
<evidence type="ECO:0000259" key="6">
    <source>
        <dbReference type="PROSITE" id="PS51782"/>
    </source>
</evidence>
<feature type="domain" description="LysM" evidence="6">
    <location>
        <begin position="698"/>
        <end position="741"/>
    </location>
</feature>
<keyword evidence="2" id="KW-0929">Antimicrobial</keyword>
<dbReference type="GO" id="GO:0031640">
    <property type="term" value="P:killing of cells of another organism"/>
    <property type="evidence" value="ECO:0007669"/>
    <property type="project" value="UniProtKB-KW"/>
</dbReference>
<dbReference type="Pfam" id="PF01832">
    <property type="entry name" value="Glucosaminidase"/>
    <property type="match status" value="1"/>
</dbReference>
<evidence type="ECO:0000313" key="7">
    <source>
        <dbReference type="EMBL" id="OJG09570.1"/>
    </source>
</evidence>
<dbReference type="SUPFAM" id="SSF54106">
    <property type="entry name" value="LysM domain"/>
    <property type="match status" value="5"/>
</dbReference>
<name>A0A1L8QQ06_9ENTE</name>
<dbReference type="AlphaFoldDB" id="A0A1L8QQ06"/>
<keyword evidence="3" id="KW-0081">Bacteriolytic enzyme</keyword>
<reference evidence="7 8" key="1">
    <citation type="submission" date="2014-12" db="EMBL/GenBank/DDBJ databases">
        <title>Draft genome sequences of 29 type strains of Enterococci.</title>
        <authorList>
            <person name="Zhong Z."/>
            <person name="Sun Z."/>
            <person name="Liu W."/>
            <person name="Zhang W."/>
            <person name="Zhang H."/>
        </authorList>
    </citation>
    <scope>NUCLEOTIDE SEQUENCE [LARGE SCALE GENOMIC DNA]</scope>
    <source>
        <strain evidence="7 8">DSM 17690</strain>
    </source>
</reference>
<feature type="compositionally biased region" description="Low complexity" evidence="5">
    <location>
        <begin position="434"/>
        <end position="447"/>
    </location>
</feature>
<feature type="compositionally biased region" description="Low complexity" evidence="5">
    <location>
        <begin position="88"/>
        <end position="97"/>
    </location>
</feature>
<feature type="domain" description="LysM" evidence="6">
    <location>
        <begin position="624"/>
        <end position="667"/>
    </location>
</feature>
<evidence type="ECO:0000256" key="4">
    <source>
        <dbReference type="ARBA" id="ARBA00032108"/>
    </source>
</evidence>
<comment type="caution">
    <text evidence="7">The sequence shown here is derived from an EMBL/GenBank/DDBJ whole genome shotgun (WGS) entry which is preliminary data.</text>
</comment>
<feature type="compositionally biased region" description="Low complexity" evidence="5">
    <location>
        <begin position="332"/>
        <end position="362"/>
    </location>
</feature>
<dbReference type="SMART" id="SM00257">
    <property type="entry name" value="LysM"/>
    <property type="match status" value="5"/>
</dbReference>
<dbReference type="Proteomes" id="UP000182149">
    <property type="component" value="Unassembled WGS sequence"/>
</dbReference>
<dbReference type="PANTHER" id="PTHR33734">
    <property type="entry name" value="LYSM DOMAIN-CONTAINING GPI-ANCHORED PROTEIN 2"/>
    <property type="match status" value="1"/>
</dbReference>
<feature type="domain" description="LysM" evidence="6">
    <location>
        <begin position="532"/>
        <end position="575"/>
    </location>
</feature>
<feature type="compositionally biased region" description="Low complexity" evidence="5">
    <location>
        <begin position="580"/>
        <end position="619"/>
    </location>
</feature>
<dbReference type="GO" id="GO:0042742">
    <property type="term" value="P:defense response to bacterium"/>
    <property type="evidence" value="ECO:0007669"/>
    <property type="project" value="UniProtKB-KW"/>
</dbReference>
<dbReference type="InterPro" id="IPR018392">
    <property type="entry name" value="LysM"/>
</dbReference>
<feature type="region of interest" description="Disordered" evidence="5">
    <location>
        <begin position="411"/>
        <end position="450"/>
    </location>
</feature>
<dbReference type="GO" id="GO:0008932">
    <property type="term" value="F:lytic endotransglycosylase activity"/>
    <property type="evidence" value="ECO:0007669"/>
    <property type="project" value="TreeGrafter"/>
</dbReference>
<dbReference type="CDD" id="cd00118">
    <property type="entry name" value="LysM"/>
    <property type="match status" value="5"/>
</dbReference>
<accession>A0A1L8QQ06</accession>
<feature type="region of interest" description="Disordered" evidence="5">
    <location>
        <begin position="63"/>
        <end position="97"/>
    </location>
</feature>
<organism evidence="7 8">
    <name type="scientific">Enterococcus aquimarinus</name>
    <dbReference type="NCBI Taxonomy" id="328396"/>
    <lineage>
        <taxon>Bacteria</taxon>
        <taxon>Bacillati</taxon>
        <taxon>Bacillota</taxon>
        <taxon>Bacilli</taxon>
        <taxon>Lactobacillales</taxon>
        <taxon>Enterococcaceae</taxon>
        <taxon>Enterococcus</taxon>
    </lineage>
</organism>
<feature type="domain" description="LysM" evidence="6">
    <location>
        <begin position="449"/>
        <end position="492"/>
    </location>
</feature>
<dbReference type="Gene3D" id="3.10.350.10">
    <property type="entry name" value="LysM domain"/>
    <property type="match status" value="5"/>
</dbReference>
<feature type="compositionally biased region" description="Low complexity" evidence="5">
    <location>
        <begin position="495"/>
        <end position="528"/>
    </location>
</feature>
<dbReference type="STRING" id="328396.RU93_GL000730"/>
<dbReference type="RefSeq" id="WP_071875425.1">
    <property type="nucleotide sequence ID" value="NZ_JBHSHF010000005.1"/>
</dbReference>
<evidence type="ECO:0000256" key="3">
    <source>
        <dbReference type="ARBA" id="ARBA00022638"/>
    </source>
</evidence>
<evidence type="ECO:0000256" key="2">
    <source>
        <dbReference type="ARBA" id="ARBA00022529"/>
    </source>
</evidence>
<proteinExistence type="inferred from homology"/>
<dbReference type="InterPro" id="IPR036779">
    <property type="entry name" value="LysM_dom_sf"/>
</dbReference>
<dbReference type="SMART" id="SM00047">
    <property type="entry name" value="LYZ2"/>
    <property type="match status" value="1"/>
</dbReference>
<feature type="compositionally biased region" description="Polar residues" evidence="5">
    <location>
        <begin position="63"/>
        <end position="78"/>
    </location>
</feature>
<comment type="similarity">
    <text evidence="1">Belongs to the glycosyl hydrolase 73 family.</text>
</comment>
<feature type="region of interest" description="Disordered" evidence="5">
    <location>
        <begin position="328"/>
        <end position="365"/>
    </location>
</feature>
<dbReference type="PANTHER" id="PTHR33734:SF22">
    <property type="entry name" value="MEMBRANE-BOUND LYTIC MUREIN TRANSGLYCOSYLASE D"/>
    <property type="match status" value="1"/>
</dbReference>
<dbReference type="GO" id="GO:0004040">
    <property type="term" value="F:amidase activity"/>
    <property type="evidence" value="ECO:0007669"/>
    <property type="project" value="InterPro"/>
</dbReference>
<dbReference type="EMBL" id="JXKD01000015">
    <property type="protein sequence ID" value="OJG09570.1"/>
    <property type="molecule type" value="Genomic_DNA"/>
</dbReference>
<dbReference type="PRINTS" id="PR01002">
    <property type="entry name" value="FLGFLGJ"/>
</dbReference>
<feature type="compositionally biased region" description="Pro residues" evidence="5">
    <location>
        <begin position="419"/>
        <end position="433"/>
    </location>
</feature>
<gene>
    <name evidence="7" type="ORF">RU93_GL000730</name>
</gene>
<dbReference type="PROSITE" id="PS51782">
    <property type="entry name" value="LYSM"/>
    <property type="match status" value="5"/>
</dbReference>
<feature type="domain" description="LysM" evidence="6">
    <location>
        <begin position="366"/>
        <end position="409"/>
    </location>
</feature>
<dbReference type="Gene3D" id="1.10.530.10">
    <property type="match status" value="1"/>
</dbReference>
<protein>
    <recommendedName>
        <fullName evidence="4">Peptidoglycan hydrolase</fullName>
    </recommendedName>
</protein>
<dbReference type="Gene3D" id="4.10.80.30">
    <property type="entry name" value="DNA polymerase, domain 6"/>
    <property type="match status" value="1"/>
</dbReference>
<feature type="region of interest" description="Disordered" evidence="5">
    <location>
        <begin position="579"/>
        <end position="619"/>
    </location>
</feature>